<keyword evidence="4 7" id="KW-0425">Lantibiotic</keyword>
<dbReference type="AlphaFoldDB" id="A0A829BIL4"/>
<dbReference type="GO" id="GO:0005576">
    <property type="term" value="C:extracellular region"/>
    <property type="evidence" value="ECO:0007669"/>
    <property type="project" value="InterPro"/>
</dbReference>
<keyword evidence="3" id="KW-0883">Thioether bond</keyword>
<comment type="PTM">
    <text evidence="7">Maturation of lantibiotics involves the enzymatic conversion of Thr, and Ser into dehydrated AA and the formation of thioether bonds with cysteine. This is followed by membrane translocation and cleavage of the modified precursor.</text>
</comment>
<evidence type="ECO:0000256" key="7">
    <source>
        <dbReference type="RuleBase" id="RU362078"/>
    </source>
</evidence>
<dbReference type="EMBL" id="AHSR01000016">
    <property type="protein sequence ID" value="EMC24653.1"/>
    <property type="molecule type" value="Genomic_DNA"/>
</dbReference>
<name>A0A829BIL4_STRMG</name>
<evidence type="ECO:0000256" key="6">
    <source>
        <dbReference type="ARBA" id="ARBA00023048"/>
    </source>
</evidence>
<dbReference type="InterPro" id="IPR007682">
    <property type="entry name" value="Lantibiotic_typ-A_Lactobact"/>
</dbReference>
<evidence type="ECO:0000256" key="5">
    <source>
        <dbReference type="ARBA" id="ARBA00023022"/>
    </source>
</evidence>
<comment type="similarity">
    <text evidence="1 7">Belongs to the type A lantibiotic family.</text>
</comment>
<evidence type="ECO:0000256" key="2">
    <source>
        <dbReference type="ARBA" id="ARBA00022529"/>
    </source>
</evidence>
<keyword evidence="6 7" id="KW-0078">Bacteriocin</keyword>
<evidence type="ECO:0000313" key="8">
    <source>
        <dbReference type="EMBL" id="EMC24653.1"/>
    </source>
</evidence>
<dbReference type="Pfam" id="PF04604">
    <property type="entry name" value="L_biotic_typeA"/>
    <property type="match status" value="1"/>
</dbReference>
<dbReference type="GO" id="GO:0005102">
    <property type="term" value="F:signaling receptor binding"/>
    <property type="evidence" value="ECO:0007669"/>
    <property type="project" value="UniProtKB-KW"/>
</dbReference>
<protein>
    <recommendedName>
        <fullName evidence="7">Lantibiotic</fullName>
    </recommendedName>
</protein>
<dbReference type="GO" id="GO:0042742">
    <property type="term" value="P:defense response to bacterium"/>
    <property type="evidence" value="ECO:0007669"/>
    <property type="project" value="UniProtKB-UniRule"/>
</dbReference>
<organism evidence="8 9">
    <name type="scientific">Streptococcus mutans SM6</name>
    <dbReference type="NCBI Taxonomy" id="857119"/>
    <lineage>
        <taxon>Bacteria</taxon>
        <taxon>Bacillati</taxon>
        <taxon>Bacillota</taxon>
        <taxon>Bacilli</taxon>
        <taxon>Lactobacillales</taxon>
        <taxon>Streptococcaceae</taxon>
        <taxon>Streptococcus</taxon>
    </lineage>
</organism>
<comment type="caution">
    <text evidence="8">The sequence shown here is derived from an EMBL/GenBank/DDBJ whole genome shotgun (WGS) entry which is preliminary data.</text>
</comment>
<dbReference type="GO" id="GO:0031640">
    <property type="term" value="P:killing of cells of another organism"/>
    <property type="evidence" value="ECO:0007669"/>
    <property type="project" value="UniProtKB-UniRule"/>
</dbReference>
<dbReference type="Proteomes" id="UP000011676">
    <property type="component" value="Unassembled WGS sequence"/>
</dbReference>
<evidence type="ECO:0000256" key="3">
    <source>
        <dbReference type="ARBA" id="ARBA00022784"/>
    </source>
</evidence>
<dbReference type="RefSeq" id="WP_002268661.1">
    <property type="nucleotide sequence ID" value="NZ_AHSR01000016.1"/>
</dbReference>
<keyword evidence="2 7" id="KW-0929">Antimicrobial</keyword>
<comment type="function">
    <text evidence="7">Lanthionine-containing peptide antibiotic (lantibiotic) active on Gram-positive bacteria. The bactericidal activity of lantibiotics is based on depolarization of energized bacterial cytoplasmic membranes, initiated by the formation of aqueous transmembrane pores.</text>
</comment>
<gene>
    <name evidence="8" type="ORF">SMU82_04031</name>
</gene>
<proteinExistence type="inferred from homology"/>
<accession>A0A829BIL4</accession>
<evidence type="ECO:0000256" key="1">
    <source>
        <dbReference type="ARBA" id="ARBA00009379"/>
    </source>
</evidence>
<keyword evidence="5 7" id="KW-0044">Antibiotic</keyword>
<evidence type="ECO:0000313" key="9">
    <source>
        <dbReference type="Proteomes" id="UP000011676"/>
    </source>
</evidence>
<reference evidence="8 9" key="1">
    <citation type="journal article" date="2013" name="Mol. Biol. Evol.">
        <title>Evolutionary and population genomics of the cavity causing bacteria Streptococcus mutans.</title>
        <authorList>
            <person name="Cornejo O.E."/>
            <person name="Lefebure T."/>
            <person name="Pavinski Bitar P.D."/>
            <person name="Lang P."/>
            <person name="Richards V.P."/>
            <person name="Eilertson K."/>
            <person name="Do T."/>
            <person name="Beighton D."/>
            <person name="Zeng L."/>
            <person name="Ahn S.J."/>
            <person name="Burne R.A."/>
            <person name="Siepel A."/>
            <person name="Bustamante C.D."/>
            <person name="Stanhope M.J."/>
        </authorList>
    </citation>
    <scope>NUCLEOTIDE SEQUENCE [LARGE SCALE GENOMIC DNA]</scope>
    <source>
        <strain evidence="8 9">SM6</strain>
    </source>
</reference>
<sequence length="53" mass="5827">MKKGTQLYLEALEALQEIKVEELDTFIGGGGRASNTISSDCRWNSLQAIFSCC</sequence>
<evidence type="ECO:0000256" key="4">
    <source>
        <dbReference type="ARBA" id="ARBA00022789"/>
    </source>
</evidence>